<evidence type="ECO:0000256" key="1">
    <source>
        <dbReference type="SAM" id="MobiDB-lite"/>
    </source>
</evidence>
<feature type="region of interest" description="Disordered" evidence="1">
    <location>
        <begin position="736"/>
        <end position="755"/>
    </location>
</feature>
<evidence type="ECO:0000313" key="4">
    <source>
        <dbReference type="EMBL" id="RHY27098.1"/>
    </source>
</evidence>
<feature type="domain" description="DUF7164" evidence="3">
    <location>
        <begin position="778"/>
        <end position="1082"/>
    </location>
</feature>
<feature type="domain" description="DUF7164" evidence="3">
    <location>
        <begin position="70"/>
        <end position="327"/>
    </location>
</feature>
<feature type="domain" description="DUF7164" evidence="3">
    <location>
        <begin position="430"/>
        <end position="733"/>
    </location>
</feature>
<protein>
    <recommendedName>
        <fullName evidence="3">DUF7164 domain-containing protein</fullName>
    </recommendedName>
</protein>
<feature type="transmembrane region" description="Helical" evidence="2">
    <location>
        <begin position="12"/>
        <end position="34"/>
    </location>
</feature>
<organism evidence="4 5">
    <name type="scientific">Aphanomyces invadans</name>
    <dbReference type="NCBI Taxonomy" id="157072"/>
    <lineage>
        <taxon>Eukaryota</taxon>
        <taxon>Sar</taxon>
        <taxon>Stramenopiles</taxon>
        <taxon>Oomycota</taxon>
        <taxon>Saprolegniomycetes</taxon>
        <taxon>Saprolegniales</taxon>
        <taxon>Verrucalvaceae</taxon>
        <taxon>Aphanomyces</taxon>
    </lineage>
</organism>
<comment type="caution">
    <text evidence="4">The sequence shown here is derived from an EMBL/GenBank/DDBJ whole genome shotgun (WGS) entry which is preliminary data.</text>
</comment>
<feature type="region of interest" description="Disordered" evidence="1">
    <location>
        <begin position="47"/>
        <end position="68"/>
    </location>
</feature>
<evidence type="ECO:0000259" key="3">
    <source>
        <dbReference type="Pfam" id="PF23741"/>
    </source>
</evidence>
<dbReference type="VEuPathDB" id="FungiDB:H310_04399"/>
<feature type="compositionally biased region" description="Pro residues" evidence="1">
    <location>
        <begin position="736"/>
        <end position="745"/>
    </location>
</feature>
<sequence>MAAEHGLRNLPRLLGTVLLVFAVQFALLSFYFGVKFEDIHGQIFQTSNNDDSTDDDPSLDTHAPQNAKTESSFRRAIVVYFPQDQQDALLPPFLALRASWLDLSVHEPPKWRTDLVVYTTAAAAHPSESSLLSMLDALGCKTTRRRANDEPNRCVVVPSYVPVSSKDTSVDSMHIAAMPRMNTYQWILRTDMHALITPAFAWWKPSAMTVSQGLYPSGSRDALARVARENLHIATIPHTSVGVTWYGPTKLVQSCAAQAVDFMTNVVPRHPDLQQLVNRSSHDDPLRLFGAYVALNNCTKGFALDVRGDMLEVAATSTESTANHAHIIAKVSSTIVTERAGLRKDVLDEYALFMAIQGSKAMANLTIAIASPANTTAASTTDAPTTSSPTTTIPATTVAAVAAVASTSAATGTTTTAAPSATTTSSPTFVRAAVVFIPEGAEGSRFVQQLRWFRRSWQHMALSEPATWRTDIVVYINGSVPELATLNCSEANVRQSRDAPNACVVVASYSRLKSVDFNYSFGDSINIVAATDIPAMQHYDWLLRTDVDTFLTPAFSTWKPEKMTVGRGGYTFSESNAARLARISQDLHLHDAKVNNIGSTWYGPAKLVRECANLTVFMMKYLHQHEFTAEEKSPEYGIKGWPEWHYGVLTLYAGHIAINHCTKDAGVVKDDINLDFVTTSNESVLLHAHLHTWQNDVRFSKYIFLTGGYASENKSALNISNVADYAMFMALDSIPPTSPSPPSSPSPTSVVSPPTATSLMPASVAPTEHAVVDTNASFVRAAVVFIPRMSREDVFVRQFRWFRRSWHEMHKTEPPNFRTDVVVVSNGIIKDLRGLGCTTKPRASRDAPNRCILVQDYELLYSKDTFDYRFGDSINIVAKSTPVLDAYDWLLRTDIDVFLTPAFSSWRPKTMVVGYGGYESETSVQRLGRIAKDLNLNVAGMHSVGSTWYGPTKLIQECANLTVFMMKYLHQNEFTAEEKSPEYGIKGWPEWHYGVLTLYAGHIAINHCAFGDLAVRDENMLDFPTASDGDVAYHAHLHTWQNAKRFSKFVFDQGGYANETLDKLNLHQVSDYAMYMALDSQETPEPTMVPISYPPDTPHGKVLIRAIVVHLPSANNTNYNDNQLVSHFQTLHQSWKDMLRSEPTLWRTDLVVVTDRPTMPELTALKCTDMYRTTTSYKSFCVQVSATTQSTLTKLSVDGNSTSWPGYDLANALHAVQLDLPQLKSYQWLLRTDLNTLVTPGLSTWHPTTAVFGPANSHEPKADQDLVKGISTELKLDHLALPNVGTTWYGPSTWVVECAKIGLQALLHLHQQNKTGSSSNAVAASVAINHCANKHLDGASAVLNDTMLDIPTTSSDSPNVHAHLRAVMTNDAPVFSAAAFAAGTYADVELESLRPGETIHDYAMAMALKSHGGFTPTSVPPPAHSRRLSLPDNAANEHARRLRRG</sequence>
<proteinExistence type="predicted"/>
<dbReference type="Pfam" id="PF23741">
    <property type="entry name" value="DUF7164"/>
    <property type="match status" value="4"/>
</dbReference>
<reference evidence="4 5" key="1">
    <citation type="submission" date="2018-08" db="EMBL/GenBank/DDBJ databases">
        <title>Aphanomyces genome sequencing and annotation.</title>
        <authorList>
            <person name="Minardi D."/>
            <person name="Oidtmann B."/>
            <person name="Van Der Giezen M."/>
            <person name="Studholme D.J."/>
        </authorList>
    </citation>
    <scope>NUCLEOTIDE SEQUENCE [LARGE SCALE GENOMIC DNA]</scope>
    <source>
        <strain evidence="4 5">NJM0002</strain>
    </source>
</reference>
<name>A0A3R6WIK6_9STRA</name>
<keyword evidence="2" id="KW-0812">Transmembrane</keyword>
<keyword evidence="2" id="KW-0472">Membrane</keyword>
<feature type="domain" description="DUF7164" evidence="3">
    <location>
        <begin position="1102"/>
        <end position="1312"/>
    </location>
</feature>
<feature type="compositionally biased region" description="Low complexity" evidence="1">
    <location>
        <begin position="746"/>
        <end position="755"/>
    </location>
</feature>
<evidence type="ECO:0000313" key="5">
    <source>
        <dbReference type="Proteomes" id="UP000285060"/>
    </source>
</evidence>
<evidence type="ECO:0000256" key="2">
    <source>
        <dbReference type="SAM" id="Phobius"/>
    </source>
</evidence>
<dbReference type="VEuPathDB" id="FungiDB:H310_14920"/>
<keyword evidence="2" id="KW-1133">Transmembrane helix</keyword>
<dbReference type="InterPro" id="IPR055588">
    <property type="entry name" value="DUF7164"/>
</dbReference>
<dbReference type="VEuPathDB" id="FungiDB:H310_04400"/>
<accession>A0A3R6WIK6</accession>
<gene>
    <name evidence="4" type="ORF">DYB32_007050</name>
</gene>
<dbReference type="EMBL" id="QUSY01000841">
    <property type="protein sequence ID" value="RHY27098.1"/>
    <property type="molecule type" value="Genomic_DNA"/>
</dbReference>
<dbReference type="Proteomes" id="UP000285060">
    <property type="component" value="Unassembled WGS sequence"/>
</dbReference>
<feature type="region of interest" description="Disordered" evidence="1">
    <location>
        <begin position="1413"/>
        <end position="1445"/>
    </location>
</feature>
<keyword evidence="5" id="KW-1185">Reference proteome</keyword>